<keyword evidence="1" id="KW-0547">Nucleotide-binding</keyword>
<proteinExistence type="predicted"/>
<protein>
    <recommendedName>
        <fullName evidence="2">AIG1-type G domain-containing protein</fullName>
    </recommendedName>
</protein>
<evidence type="ECO:0000259" key="2">
    <source>
        <dbReference type="Pfam" id="PF04548"/>
    </source>
</evidence>
<feature type="domain" description="AIG1-type G" evidence="2">
    <location>
        <begin position="12"/>
        <end position="162"/>
    </location>
</feature>
<dbReference type="InterPro" id="IPR027417">
    <property type="entry name" value="P-loop_NTPase"/>
</dbReference>
<evidence type="ECO:0000256" key="1">
    <source>
        <dbReference type="ARBA" id="ARBA00022741"/>
    </source>
</evidence>
<keyword evidence="4" id="KW-1185">Reference proteome</keyword>
<dbReference type="Pfam" id="PF04548">
    <property type="entry name" value="AIG1"/>
    <property type="match status" value="1"/>
</dbReference>
<dbReference type="Gene3D" id="3.40.50.300">
    <property type="entry name" value="P-loop containing nucleotide triphosphate hydrolases"/>
    <property type="match status" value="1"/>
</dbReference>
<dbReference type="InterPro" id="IPR006703">
    <property type="entry name" value="G_AIG1"/>
</dbReference>
<accession>A0ABQ9X2J8</accession>
<dbReference type="Proteomes" id="UP001281761">
    <property type="component" value="Unassembled WGS sequence"/>
</dbReference>
<evidence type="ECO:0000313" key="3">
    <source>
        <dbReference type="EMBL" id="KAK2945930.1"/>
    </source>
</evidence>
<dbReference type="SUPFAM" id="SSF52540">
    <property type="entry name" value="P-loop containing nucleoside triphosphate hydrolases"/>
    <property type="match status" value="1"/>
</dbReference>
<evidence type="ECO:0000313" key="4">
    <source>
        <dbReference type="Proteomes" id="UP001281761"/>
    </source>
</evidence>
<sequence>MSERPSPRRPVKVTVLGPSGDGKSQFLSMLFGSLIFSVEKSGFSCTQLSAGVPLTYNKRSMRLIDQPSFYVLEEDEQGHLDSICYSLKQEQYINAICLVFRVTRDRVDLAIQKTFRNVRNLFATPDIYKHLCLVITHTDTPQKKTTFLNNMLPAINVEIDELFGNSEKTIPKLPIFFVDSAINPNPTTLKEKERFLAHVSKLGAIPTTSINPLDARYNLVTEEIVEDTRPGTPRPHMITIVRNGIQEKPECGESMPVTIHQNVRRLRFESLTPDENGNTTSYRILGPVGEPWPTEDDSHVRVFKKQFFTKTTVFGAKKYMQKNFNKKGKCIEKTPWLDVKDAA</sequence>
<gene>
    <name evidence="3" type="ORF">BLNAU_19147</name>
</gene>
<comment type="caution">
    <text evidence="3">The sequence shown here is derived from an EMBL/GenBank/DDBJ whole genome shotgun (WGS) entry which is preliminary data.</text>
</comment>
<name>A0ABQ9X2J8_9EUKA</name>
<dbReference type="EMBL" id="JARBJD010000243">
    <property type="protein sequence ID" value="KAK2945930.1"/>
    <property type="molecule type" value="Genomic_DNA"/>
</dbReference>
<reference evidence="3 4" key="1">
    <citation type="journal article" date="2022" name="bioRxiv">
        <title>Genomics of Preaxostyla Flagellates Illuminates Evolutionary Transitions and the Path Towards Mitochondrial Loss.</title>
        <authorList>
            <person name="Novak L.V.F."/>
            <person name="Treitli S.C."/>
            <person name="Pyrih J."/>
            <person name="Halakuc P."/>
            <person name="Pipaliya S.V."/>
            <person name="Vacek V."/>
            <person name="Brzon O."/>
            <person name="Soukal P."/>
            <person name="Eme L."/>
            <person name="Dacks J.B."/>
            <person name="Karnkowska A."/>
            <person name="Elias M."/>
            <person name="Hampl V."/>
        </authorList>
    </citation>
    <scope>NUCLEOTIDE SEQUENCE [LARGE SCALE GENOMIC DNA]</scope>
    <source>
        <strain evidence="3">NAU3</strain>
        <tissue evidence="3">Gut</tissue>
    </source>
</reference>
<dbReference type="CDD" id="cd00882">
    <property type="entry name" value="Ras_like_GTPase"/>
    <property type="match status" value="1"/>
</dbReference>
<organism evidence="3 4">
    <name type="scientific">Blattamonas nauphoetae</name>
    <dbReference type="NCBI Taxonomy" id="2049346"/>
    <lineage>
        <taxon>Eukaryota</taxon>
        <taxon>Metamonada</taxon>
        <taxon>Preaxostyla</taxon>
        <taxon>Oxymonadida</taxon>
        <taxon>Blattamonas</taxon>
    </lineage>
</organism>